<dbReference type="GO" id="GO:0055085">
    <property type="term" value="P:transmembrane transport"/>
    <property type="evidence" value="ECO:0007669"/>
    <property type="project" value="UniProtKB-UniRule"/>
</dbReference>
<evidence type="ECO:0000256" key="1">
    <source>
        <dbReference type="ARBA" id="ARBA00004651"/>
    </source>
</evidence>
<proteinExistence type="inferred from homology"/>
<comment type="similarity">
    <text evidence="6">Belongs to the ABC-4 integral membrane protein family.</text>
</comment>
<feature type="transmembrane region" description="Helical" evidence="6">
    <location>
        <begin position="291"/>
        <end position="312"/>
    </location>
</feature>
<organism evidence="8 9">
    <name type="scientific">Vagococcus lutrae</name>
    <dbReference type="NCBI Taxonomy" id="81947"/>
    <lineage>
        <taxon>Bacteria</taxon>
        <taxon>Bacillati</taxon>
        <taxon>Bacillota</taxon>
        <taxon>Bacilli</taxon>
        <taxon>Lactobacillales</taxon>
        <taxon>Enterococcaceae</taxon>
        <taxon>Vagococcus</taxon>
    </lineage>
</organism>
<dbReference type="PANTHER" id="PTHR46795">
    <property type="entry name" value="ABC TRANSPORTER PERMEASE-RELATED-RELATED"/>
    <property type="match status" value="1"/>
</dbReference>
<feature type="transmembrane region" description="Helical" evidence="6">
    <location>
        <begin position="582"/>
        <end position="604"/>
    </location>
</feature>
<dbReference type="Proteomes" id="UP001179600">
    <property type="component" value="Chromosome"/>
</dbReference>
<evidence type="ECO:0000256" key="2">
    <source>
        <dbReference type="ARBA" id="ARBA00022475"/>
    </source>
</evidence>
<dbReference type="RefSeq" id="WP_272163395.1">
    <property type="nucleotide sequence ID" value="NZ_CP116507.1"/>
</dbReference>
<evidence type="ECO:0000259" key="7">
    <source>
        <dbReference type="Pfam" id="PF02687"/>
    </source>
</evidence>
<keyword evidence="2 6" id="KW-1003">Cell membrane</keyword>
<dbReference type="EMBL" id="CP116507">
    <property type="protein sequence ID" value="WCG22817.1"/>
    <property type="molecule type" value="Genomic_DNA"/>
</dbReference>
<evidence type="ECO:0000256" key="3">
    <source>
        <dbReference type="ARBA" id="ARBA00022692"/>
    </source>
</evidence>
<keyword evidence="3 6" id="KW-0812">Transmembrane</keyword>
<dbReference type="InterPro" id="IPR052536">
    <property type="entry name" value="ABC-4_Integral_Memb_Prot"/>
</dbReference>
<feature type="transmembrane region" description="Helical" evidence="6">
    <location>
        <begin position="59"/>
        <end position="83"/>
    </location>
</feature>
<gene>
    <name evidence="8" type="ORF">PML95_00675</name>
</gene>
<evidence type="ECO:0000256" key="4">
    <source>
        <dbReference type="ARBA" id="ARBA00022989"/>
    </source>
</evidence>
<name>A0AAE9XEQ4_9ENTE</name>
<comment type="subcellular location">
    <subcellularLocation>
        <location evidence="1 6">Cell membrane</location>
        <topology evidence="1 6">Multi-pass membrane protein</topology>
    </subcellularLocation>
</comment>
<keyword evidence="4 6" id="KW-1133">Transmembrane helix</keyword>
<feature type="transmembrane region" description="Helical" evidence="6">
    <location>
        <begin position="672"/>
        <end position="690"/>
    </location>
</feature>
<dbReference type="GO" id="GO:0005886">
    <property type="term" value="C:plasma membrane"/>
    <property type="evidence" value="ECO:0007669"/>
    <property type="project" value="UniProtKB-SubCell"/>
</dbReference>
<feature type="domain" description="ABC3 transporter permease C-terminal" evidence="7">
    <location>
        <begin position="69"/>
        <end position="179"/>
    </location>
</feature>
<dbReference type="InterPro" id="IPR027022">
    <property type="entry name" value="ABC_permease_BceB-typ"/>
</dbReference>
<dbReference type="InterPro" id="IPR003838">
    <property type="entry name" value="ABC3_permease_C"/>
</dbReference>
<evidence type="ECO:0000313" key="8">
    <source>
        <dbReference type="EMBL" id="WCG22817.1"/>
    </source>
</evidence>
<keyword evidence="6" id="KW-0813">Transport</keyword>
<dbReference type="PANTHER" id="PTHR46795:SF1">
    <property type="entry name" value="ABC TRANSPORTER PERMEASE PROTEIN"/>
    <property type="match status" value="1"/>
</dbReference>
<feature type="transmembrane region" description="Helical" evidence="6">
    <location>
        <begin position="21"/>
        <end position="39"/>
    </location>
</feature>
<evidence type="ECO:0000313" key="9">
    <source>
        <dbReference type="Proteomes" id="UP001179600"/>
    </source>
</evidence>
<keyword evidence="5 6" id="KW-0472">Membrane</keyword>
<feature type="transmembrane region" description="Helical" evidence="6">
    <location>
        <begin position="164"/>
        <end position="182"/>
    </location>
</feature>
<protein>
    <recommendedName>
        <fullName evidence="7">ABC3 transporter permease C-terminal domain-containing protein</fullName>
    </recommendedName>
</protein>
<sequence>MTFRQLIFRNVFRNGRSFASYYFSSTFSIMIFFLVSTIAHHPMLKKEIDTLSYDPISLLTAAAFGVAQVVIILMSIIFLGYAFNIFIKSREQDLATYLILGMSPYKLKIMLIAENMIIACASFISGISIGLLFTKFLFLIAQTVLLLEQPLTMYWPQASFNRTLKVYGTLFFIITIVTLIRLKSKKLNLILQTQGAMAPPPKHSWLLGITSLLCIGVGYRLVWEFVNQDYYAYPLLLLMGVLITILGTYLFFKQFTILVLSRIKKHPSIYRGRYLLVTNQLLYRIKDNANMYFLIATFAAIAFVATGTTLSLNGSEFAGQTELSFAYTYQYQQDKTRPDVSKLHQQNIDIIEQEIKKAGYDYIKQTPDTRIIVTFTDDSTDTPTSMPYQVLSLSTYNEMARFKKEETLSLKSDNELYLMTGTAFEHDETSKIVPLNHVSHQTIYYQGSSQKMTVHPRNHDYRFEWVNPTVIVTDKMYEEISQRYLASTDKQTETLSAPTEHLTLIHFNEWQQAANVYHAVEKKLGTKSREINQKLDLLYNKTQGHQLLTSKESQQLQQLEQQSFSLSSLYFTWLTLKQTNGLILIVSFLLGAVFFVFAASISYFRLFGGLKEEADYYQTLYFIGVGPTEQKRIVSIELFLMFFLPLIIATSHFTMATFALKRLLGATTLVKPWLQVIMWYFFFQSLFFFFSRRRYLFHLKTYAK</sequence>
<feature type="transmembrane region" description="Helical" evidence="6">
    <location>
        <begin position="203"/>
        <end position="219"/>
    </location>
</feature>
<dbReference type="AlphaFoldDB" id="A0AAE9XEQ4"/>
<evidence type="ECO:0000256" key="5">
    <source>
        <dbReference type="ARBA" id="ARBA00023136"/>
    </source>
</evidence>
<evidence type="ECO:0000256" key="6">
    <source>
        <dbReference type="PIRNR" id="PIRNR018968"/>
    </source>
</evidence>
<reference evidence="8" key="1">
    <citation type="submission" date="2023-01" db="EMBL/GenBank/DDBJ databases">
        <title>Oxazolidinone resistance genes in florfenicol resistant enterococci from beef cattle and veal calves at slaughter.</title>
        <authorList>
            <person name="Biggel M."/>
        </authorList>
    </citation>
    <scope>NUCLEOTIDE SEQUENCE</scope>
    <source>
        <strain evidence="8">K204-1</strain>
    </source>
</reference>
<feature type="transmembrane region" description="Helical" evidence="6">
    <location>
        <begin position="231"/>
        <end position="252"/>
    </location>
</feature>
<feature type="transmembrane region" description="Helical" evidence="6">
    <location>
        <begin position="638"/>
        <end position="660"/>
    </location>
</feature>
<dbReference type="Pfam" id="PF02687">
    <property type="entry name" value="FtsX"/>
    <property type="match status" value="1"/>
</dbReference>
<accession>A0AAE9XEQ4</accession>
<dbReference type="PIRSF" id="PIRSF018968">
    <property type="entry name" value="ABC_permease_BceB"/>
    <property type="match status" value="1"/>
</dbReference>
<feature type="transmembrane region" description="Helical" evidence="6">
    <location>
        <begin position="116"/>
        <end position="144"/>
    </location>
</feature>